<dbReference type="Proteomes" id="UP001500886">
    <property type="component" value="Unassembled WGS sequence"/>
</dbReference>
<evidence type="ECO:0000313" key="2">
    <source>
        <dbReference type="EMBL" id="GAA2714936.1"/>
    </source>
</evidence>
<reference evidence="2 3" key="1">
    <citation type="journal article" date="2019" name="Int. J. Syst. Evol. Microbiol.">
        <title>The Global Catalogue of Microorganisms (GCM) 10K type strain sequencing project: providing services to taxonomists for standard genome sequencing and annotation.</title>
        <authorList>
            <consortium name="The Broad Institute Genomics Platform"/>
            <consortium name="The Broad Institute Genome Sequencing Center for Infectious Disease"/>
            <person name="Wu L."/>
            <person name="Ma J."/>
        </authorList>
    </citation>
    <scope>NUCLEOTIDE SEQUENCE [LARGE SCALE GENOMIC DNA]</scope>
    <source>
        <strain evidence="2 3">JCM 4542</strain>
    </source>
</reference>
<feature type="transmembrane region" description="Helical" evidence="1">
    <location>
        <begin position="102"/>
        <end position="124"/>
    </location>
</feature>
<keyword evidence="3" id="KW-1185">Reference proteome</keyword>
<keyword evidence="1" id="KW-0812">Transmembrane</keyword>
<dbReference type="EMBL" id="BAAASL010000007">
    <property type="protein sequence ID" value="GAA2714936.1"/>
    <property type="molecule type" value="Genomic_DNA"/>
</dbReference>
<feature type="transmembrane region" description="Helical" evidence="1">
    <location>
        <begin position="44"/>
        <end position="68"/>
    </location>
</feature>
<feature type="transmembrane region" description="Helical" evidence="1">
    <location>
        <begin position="80"/>
        <end position="96"/>
    </location>
</feature>
<gene>
    <name evidence="2" type="ORF">GCM10010315_23130</name>
</gene>
<comment type="caution">
    <text evidence="2">The sequence shown here is derived from an EMBL/GenBank/DDBJ whole genome shotgun (WGS) entry which is preliminary data.</text>
</comment>
<evidence type="ECO:0000313" key="3">
    <source>
        <dbReference type="Proteomes" id="UP001500886"/>
    </source>
</evidence>
<sequence>MGRCVLAYLAVFMVGWLAIAVTGPRTLKAGSDSFEHASFGESMLSYCGTAIGMLVLIGIPSVLIALVAGVTRRKMEHQEFRALMAGMLLLPVWPLLFAGTPLILWIQIGVQVVFALTLMPVPLLPAPTVLSTRR</sequence>
<accession>A0ABN3TQG0</accession>
<organism evidence="2 3">
    <name type="scientific">Streptomyces luteosporeus</name>
    <dbReference type="NCBI Taxonomy" id="173856"/>
    <lineage>
        <taxon>Bacteria</taxon>
        <taxon>Bacillati</taxon>
        <taxon>Actinomycetota</taxon>
        <taxon>Actinomycetes</taxon>
        <taxon>Kitasatosporales</taxon>
        <taxon>Streptomycetaceae</taxon>
        <taxon>Streptomyces</taxon>
    </lineage>
</organism>
<keyword evidence="1" id="KW-1133">Transmembrane helix</keyword>
<name>A0ABN3TQG0_9ACTN</name>
<protein>
    <submittedName>
        <fullName evidence="2">Uncharacterized protein</fullName>
    </submittedName>
</protein>
<evidence type="ECO:0000256" key="1">
    <source>
        <dbReference type="SAM" id="Phobius"/>
    </source>
</evidence>
<keyword evidence="1" id="KW-0472">Membrane</keyword>
<proteinExistence type="predicted"/>